<evidence type="ECO:0000313" key="1">
    <source>
        <dbReference type="EMBL" id="CCA83330.1"/>
    </source>
</evidence>
<organism evidence="1">
    <name type="scientific">blood disease bacterium R229</name>
    <dbReference type="NCBI Taxonomy" id="741978"/>
    <lineage>
        <taxon>Bacteria</taxon>
        <taxon>Pseudomonadati</taxon>
        <taxon>Pseudomonadota</taxon>
        <taxon>Betaproteobacteria</taxon>
        <taxon>Burkholderiales</taxon>
        <taxon>Burkholderiaceae</taxon>
        <taxon>Ralstonia</taxon>
        <taxon>Ralstonia solanacearum species complex</taxon>
    </lineage>
</organism>
<dbReference type="EMBL" id="FR854082">
    <property type="protein sequence ID" value="CCA83330.1"/>
    <property type="molecule type" value="Genomic_DNA"/>
</dbReference>
<sequence length="58" mass="6920">MEMSERVIIQTIKPIRTKNQEFPNFPQRIWSPLDGNIKTFHQPLLKDRTSLWVAINLE</sequence>
<dbReference type="AlphaFoldDB" id="G2ZW41"/>
<reference evidence="1" key="1">
    <citation type="journal article" date="2011" name="PLoS ONE">
        <title>Ralstonia syzygii, the Blood Disease Bacterium and some Asian R. solanacearum strains form a single genomic species despite divergent lifestyles.</title>
        <authorList>
            <person name="Remenant B."/>
            <person name="de Cambiaire J.C."/>
            <person name="Cellier G."/>
            <person name="Jacobs J.M."/>
            <person name="Mangenot S."/>
            <person name="Barbe V."/>
            <person name="Lajus A."/>
            <person name="Vallenet D."/>
            <person name="Medigue C."/>
            <person name="Fegan M."/>
            <person name="Allen C."/>
            <person name="Prior P."/>
        </authorList>
    </citation>
    <scope>NUCLEOTIDE SEQUENCE</scope>
    <source>
        <strain evidence="1">R229</strain>
    </source>
</reference>
<gene>
    <name evidence="1" type="ORF">BDB_mp60496</name>
</gene>
<name>G2ZW41_9RALS</name>
<reference evidence="1" key="2">
    <citation type="submission" date="2011-04" db="EMBL/GenBank/DDBJ databases">
        <authorList>
            <person name="Genoscope - CEA"/>
        </authorList>
    </citation>
    <scope>NUCLEOTIDE SEQUENCE</scope>
    <source>
        <strain evidence="1">R229</strain>
    </source>
</reference>
<proteinExistence type="predicted"/>
<protein>
    <submittedName>
        <fullName evidence="1">Uncharacterized protein</fullName>
    </submittedName>
</protein>
<accession>G2ZW41</accession>